<dbReference type="EMBL" id="WEGK01000001">
    <property type="protein sequence ID" value="MQY17613.1"/>
    <property type="molecule type" value="Genomic_DNA"/>
</dbReference>
<dbReference type="Proteomes" id="UP000438448">
    <property type="component" value="Unassembled WGS sequence"/>
</dbReference>
<protein>
    <recommendedName>
        <fullName evidence="2">ER-bound oxygenase mpaB/mpaB'/Rubber oxygenase catalytic domain-containing protein</fullName>
    </recommendedName>
</protein>
<dbReference type="PANTHER" id="PTHR36151:SF3">
    <property type="entry name" value="ER-BOUND OXYGENASE MPAB_MPAB'_RUBBER OXYGENASE CATALYTIC DOMAIN-CONTAINING PROTEIN"/>
    <property type="match status" value="1"/>
</dbReference>
<reference evidence="3 4" key="1">
    <citation type="submission" date="2019-10" db="EMBL/GenBank/DDBJ databases">
        <title>Nocardia macrotermitis sp. nov. and Nocardia aurantia sp. nov., isolated from the gut of fungus growing-termite Macrotermes natalensis.</title>
        <authorList>
            <person name="Benndorf R."/>
            <person name="Schwitalla J."/>
            <person name="Martin K."/>
            <person name="De Beer W."/>
            <person name="Kaster A.-K."/>
            <person name="Vollmers J."/>
            <person name="Poulsen M."/>
            <person name="Beemelmanns C."/>
        </authorList>
    </citation>
    <scope>NUCLEOTIDE SEQUENCE [LARGE SCALE GENOMIC DNA]</scope>
    <source>
        <strain evidence="3 4">RB20</strain>
    </source>
</reference>
<evidence type="ECO:0000259" key="2">
    <source>
        <dbReference type="Pfam" id="PF09995"/>
    </source>
</evidence>
<evidence type="ECO:0000313" key="4">
    <source>
        <dbReference type="Proteomes" id="UP000438448"/>
    </source>
</evidence>
<feature type="domain" description="ER-bound oxygenase mpaB/mpaB'/Rubber oxygenase catalytic" evidence="2">
    <location>
        <begin position="41"/>
        <end position="281"/>
    </location>
</feature>
<dbReference type="Pfam" id="PF09995">
    <property type="entry name" value="MPAB_Lcp_cat"/>
    <property type="match status" value="1"/>
</dbReference>
<dbReference type="AlphaFoldDB" id="A0A7K0CW59"/>
<dbReference type="RefSeq" id="WP_406603772.1">
    <property type="nucleotide sequence ID" value="NZ_WEGK01000001.1"/>
</dbReference>
<accession>A0A7K0CW59</accession>
<dbReference type="GO" id="GO:0016491">
    <property type="term" value="F:oxidoreductase activity"/>
    <property type="evidence" value="ECO:0007669"/>
    <property type="project" value="InterPro"/>
</dbReference>
<evidence type="ECO:0000256" key="1">
    <source>
        <dbReference type="SAM" id="MobiDB-lite"/>
    </source>
</evidence>
<organism evidence="3 4">
    <name type="scientific">Nocardia macrotermitis</name>
    <dbReference type="NCBI Taxonomy" id="2585198"/>
    <lineage>
        <taxon>Bacteria</taxon>
        <taxon>Bacillati</taxon>
        <taxon>Actinomycetota</taxon>
        <taxon>Actinomycetes</taxon>
        <taxon>Mycobacteriales</taxon>
        <taxon>Nocardiaceae</taxon>
        <taxon>Nocardia</taxon>
    </lineage>
</organism>
<dbReference type="InterPro" id="IPR018713">
    <property type="entry name" value="MPAB/Lcp_cat_dom"/>
</dbReference>
<keyword evidence="4" id="KW-1185">Reference proteome</keyword>
<proteinExistence type="predicted"/>
<comment type="caution">
    <text evidence="3">The sequence shown here is derived from an EMBL/GenBank/DDBJ whole genome shotgun (WGS) entry which is preliminary data.</text>
</comment>
<gene>
    <name evidence="3" type="ORF">NRB20_06770</name>
</gene>
<evidence type="ECO:0000313" key="3">
    <source>
        <dbReference type="EMBL" id="MQY17613.1"/>
    </source>
</evidence>
<sequence>MTTTESAADDIVPSSEQPDAQLDSRERALAEDVRWFLGSPLGGVFGGLALDQVAYRRIAAAVDRTGRFADNFTDRGVRSAAFTALMAFGDPTDRETFRGDLKRLHADVKGTGRGEFAEDRYSALAPELWIWVAVSSLHVFYRAYLTIGAPRLDERDRELVYRTMRAEMAYLELPSRAGKLPETVREMLDYYDQVAATELADNEFLRFARRGFLAPPPSKILIPPGLHPVLAPIWRVLVKLAARPTIVCSDAVAHPRMRELFGVRATARDRLEFAIYVRILRVAWRRLPRRLALSPLAYNRYRYERIRRRYRNVLLDSFAAP</sequence>
<dbReference type="PANTHER" id="PTHR36151">
    <property type="entry name" value="BLR2777 PROTEIN"/>
    <property type="match status" value="1"/>
</dbReference>
<name>A0A7K0CW59_9NOCA</name>
<feature type="region of interest" description="Disordered" evidence="1">
    <location>
        <begin position="1"/>
        <end position="24"/>
    </location>
</feature>